<proteinExistence type="predicted"/>
<feature type="compositionally biased region" description="Low complexity" evidence="6">
    <location>
        <begin position="272"/>
        <end position="302"/>
    </location>
</feature>
<dbReference type="RefSeq" id="WP_203031656.1">
    <property type="nucleotide sequence ID" value="NZ_JAEACQ010000122.1"/>
</dbReference>
<keyword evidence="1" id="KW-0808">Transferase</keyword>
<feature type="region of interest" description="Disordered" evidence="6">
    <location>
        <begin position="272"/>
        <end position="382"/>
    </location>
</feature>
<feature type="compositionally biased region" description="Low complexity" evidence="6">
    <location>
        <begin position="363"/>
        <end position="382"/>
    </location>
</feature>
<accession>A0A937REN5</accession>
<dbReference type="InterPro" id="IPR011009">
    <property type="entry name" value="Kinase-like_dom_sf"/>
</dbReference>
<dbReference type="AlphaFoldDB" id="A0A937REN5"/>
<keyword evidence="3 8" id="KW-0418">Kinase</keyword>
<dbReference type="GO" id="GO:0004674">
    <property type="term" value="F:protein serine/threonine kinase activity"/>
    <property type="evidence" value="ECO:0007669"/>
    <property type="project" value="UniProtKB-KW"/>
</dbReference>
<sequence>MPLTPLTDTDPARIAGFRLVARLGAGGMGVVYVGADQAGRPVAIKLVRTEYAEHPEFRARFRREVSAARAVEGTCTARLIDADPDARSPWLATEYVAGTSLAEVVAAEGPLPPELLRAFAAGLAEALCAIHAAGVAHRDLKPANVLLAADGPKVIDFGIAAAIESTMLATHTGVGVGSPGFMAPEQVTGDAPVGMPVDVYAWGLTVVFAATGRAPFGVGRPEALLYRAVHGEVDLAGLPPALEPLVRAALDKDPARRPTAVALLARLTGPATAGAGAAARDGGGTVTADGEARAGATAGGEAEQARDAGDLASATRRLLREDWRPPRAAAAPPLPTAALRPPGPSGVPGGAGRRPRVAPPAAGPARGPRGGPAAAGAAPAGP</sequence>
<organism evidence="8 9">
    <name type="scientific">Frankia nepalensis</name>
    <dbReference type="NCBI Taxonomy" id="1836974"/>
    <lineage>
        <taxon>Bacteria</taxon>
        <taxon>Bacillati</taxon>
        <taxon>Actinomycetota</taxon>
        <taxon>Actinomycetes</taxon>
        <taxon>Frankiales</taxon>
        <taxon>Frankiaceae</taxon>
        <taxon>Frankia</taxon>
    </lineage>
</organism>
<evidence type="ECO:0000256" key="3">
    <source>
        <dbReference type="ARBA" id="ARBA00022777"/>
    </source>
</evidence>
<evidence type="ECO:0000256" key="4">
    <source>
        <dbReference type="ARBA" id="ARBA00022840"/>
    </source>
</evidence>
<evidence type="ECO:0000256" key="1">
    <source>
        <dbReference type="ARBA" id="ARBA00022679"/>
    </source>
</evidence>
<dbReference type="InterPro" id="IPR008271">
    <property type="entry name" value="Ser/Thr_kinase_AS"/>
</dbReference>
<dbReference type="InterPro" id="IPR000719">
    <property type="entry name" value="Prot_kinase_dom"/>
</dbReference>
<dbReference type="PROSITE" id="PS00107">
    <property type="entry name" value="PROTEIN_KINASE_ATP"/>
    <property type="match status" value="1"/>
</dbReference>
<evidence type="ECO:0000256" key="6">
    <source>
        <dbReference type="SAM" id="MobiDB-lite"/>
    </source>
</evidence>
<keyword evidence="8" id="KW-0723">Serine/threonine-protein kinase</keyword>
<dbReference type="Pfam" id="PF00069">
    <property type="entry name" value="Pkinase"/>
    <property type="match status" value="1"/>
</dbReference>
<keyword evidence="4 5" id="KW-0067">ATP-binding</keyword>
<dbReference type="PROSITE" id="PS50011">
    <property type="entry name" value="PROTEIN_KINASE_DOM"/>
    <property type="match status" value="1"/>
</dbReference>
<dbReference type="GO" id="GO:0005524">
    <property type="term" value="F:ATP binding"/>
    <property type="evidence" value="ECO:0007669"/>
    <property type="project" value="UniProtKB-UniRule"/>
</dbReference>
<evidence type="ECO:0000259" key="7">
    <source>
        <dbReference type="PROSITE" id="PS50011"/>
    </source>
</evidence>
<evidence type="ECO:0000256" key="5">
    <source>
        <dbReference type="PROSITE-ProRule" id="PRU10141"/>
    </source>
</evidence>
<dbReference type="SMART" id="SM00220">
    <property type="entry name" value="S_TKc"/>
    <property type="match status" value="1"/>
</dbReference>
<dbReference type="CDD" id="cd14014">
    <property type="entry name" value="STKc_PknB_like"/>
    <property type="match status" value="1"/>
</dbReference>
<dbReference type="Gene3D" id="1.10.510.10">
    <property type="entry name" value="Transferase(Phosphotransferase) domain 1"/>
    <property type="match status" value="1"/>
</dbReference>
<keyword evidence="2 5" id="KW-0547">Nucleotide-binding</keyword>
<comment type="caution">
    <text evidence="8">The sequence shown here is derived from an EMBL/GenBank/DDBJ whole genome shotgun (WGS) entry which is preliminary data.</text>
</comment>
<feature type="domain" description="Protein kinase" evidence="7">
    <location>
        <begin position="17"/>
        <end position="272"/>
    </location>
</feature>
<name>A0A937REN5_9ACTN</name>
<gene>
    <name evidence="8" type="ORF">I7412_02345</name>
</gene>
<feature type="compositionally biased region" description="Low complexity" evidence="6">
    <location>
        <begin position="326"/>
        <end position="340"/>
    </location>
</feature>
<dbReference type="SUPFAM" id="SSF56112">
    <property type="entry name" value="Protein kinase-like (PK-like)"/>
    <property type="match status" value="1"/>
</dbReference>
<dbReference type="EMBL" id="JAEACQ010000122">
    <property type="protein sequence ID" value="MBL7626034.1"/>
    <property type="molecule type" value="Genomic_DNA"/>
</dbReference>
<feature type="binding site" evidence="5">
    <location>
        <position position="45"/>
    </location>
    <ligand>
        <name>ATP</name>
        <dbReference type="ChEBI" id="CHEBI:30616"/>
    </ligand>
</feature>
<evidence type="ECO:0000256" key="2">
    <source>
        <dbReference type="ARBA" id="ARBA00022741"/>
    </source>
</evidence>
<reference evidence="8" key="1">
    <citation type="submission" date="2020-12" db="EMBL/GenBank/DDBJ databases">
        <title>Genomic characterization of non-nitrogen-fixing Frankia strains.</title>
        <authorList>
            <person name="Carlos-Shanley C."/>
            <person name="Guerra T."/>
            <person name="Hahn D."/>
        </authorList>
    </citation>
    <scope>NUCLEOTIDE SEQUENCE</scope>
    <source>
        <strain evidence="8">CN6</strain>
    </source>
</reference>
<evidence type="ECO:0000313" key="9">
    <source>
        <dbReference type="Proteomes" id="UP000604475"/>
    </source>
</evidence>
<dbReference type="PANTHER" id="PTHR43289:SF34">
    <property type="entry name" value="SERINE_THREONINE-PROTEIN KINASE YBDM-RELATED"/>
    <property type="match status" value="1"/>
</dbReference>
<keyword evidence="9" id="KW-1185">Reference proteome</keyword>
<dbReference type="PROSITE" id="PS00108">
    <property type="entry name" value="PROTEIN_KINASE_ST"/>
    <property type="match status" value="1"/>
</dbReference>
<dbReference type="Proteomes" id="UP000604475">
    <property type="component" value="Unassembled WGS sequence"/>
</dbReference>
<dbReference type="PRINTS" id="PR00833">
    <property type="entry name" value="POAALLERGEN"/>
</dbReference>
<protein>
    <submittedName>
        <fullName evidence="8">Serine/threonine protein kinase</fullName>
    </submittedName>
</protein>
<evidence type="ECO:0000313" key="8">
    <source>
        <dbReference type="EMBL" id="MBL7626034.1"/>
    </source>
</evidence>
<dbReference type="InterPro" id="IPR017441">
    <property type="entry name" value="Protein_kinase_ATP_BS"/>
</dbReference>
<dbReference type="Gene3D" id="3.30.200.20">
    <property type="entry name" value="Phosphorylase Kinase, domain 1"/>
    <property type="match status" value="1"/>
</dbReference>
<dbReference type="PANTHER" id="PTHR43289">
    <property type="entry name" value="MITOGEN-ACTIVATED PROTEIN KINASE KINASE KINASE 20-RELATED"/>
    <property type="match status" value="1"/>
</dbReference>